<dbReference type="Proteomes" id="UP000252118">
    <property type="component" value="Unassembled WGS sequence"/>
</dbReference>
<evidence type="ECO:0000313" key="6">
    <source>
        <dbReference type="EMBL" id="RBP05305.1"/>
    </source>
</evidence>
<evidence type="ECO:0000256" key="3">
    <source>
        <dbReference type="ARBA" id="ARBA00022840"/>
    </source>
</evidence>
<protein>
    <submittedName>
        <fullName evidence="6">ATP-grasp domain-containing protein</fullName>
    </submittedName>
</protein>
<keyword evidence="1" id="KW-0436">Ligase</keyword>
<evidence type="ECO:0000313" key="7">
    <source>
        <dbReference type="Proteomes" id="UP000252118"/>
    </source>
</evidence>
<dbReference type="RefSeq" id="WP_113968814.1">
    <property type="nucleotide sequence ID" value="NZ_QNRJ01000004.1"/>
</dbReference>
<dbReference type="InterPro" id="IPR011761">
    <property type="entry name" value="ATP-grasp"/>
</dbReference>
<evidence type="ECO:0000256" key="1">
    <source>
        <dbReference type="ARBA" id="ARBA00022598"/>
    </source>
</evidence>
<keyword evidence="3 4" id="KW-0067">ATP-binding</keyword>
<reference evidence="6 7" key="1">
    <citation type="submission" date="2018-06" db="EMBL/GenBank/DDBJ databases">
        <title>Freshwater and sediment microbial communities from various areas in North America, analyzing microbe dynamics in response to fracking.</title>
        <authorList>
            <person name="Lamendella R."/>
        </authorList>
    </citation>
    <scope>NUCLEOTIDE SEQUENCE [LARGE SCALE GENOMIC DNA]</scope>
    <source>
        <strain evidence="6 7">97B</strain>
    </source>
</reference>
<accession>A0A366EUZ2</accession>
<evidence type="ECO:0000259" key="5">
    <source>
        <dbReference type="PROSITE" id="PS50975"/>
    </source>
</evidence>
<organism evidence="6 7">
    <name type="scientific">Rossellomorea aquimaris</name>
    <dbReference type="NCBI Taxonomy" id="189382"/>
    <lineage>
        <taxon>Bacteria</taxon>
        <taxon>Bacillati</taxon>
        <taxon>Bacillota</taxon>
        <taxon>Bacilli</taxon>
        <taxon>Bacillales</taxon>
        <taxon>Bacillaceae</taxon>
        <taxon>Rossellomorea</taxon>
    </lineage>
</organism>
<dbReference type="InterPro" id="IPR052032">
    <property type="entry name" value="ATP-dep_AA_Ligase"/>
</dbReference>
<feature type="domain" description="ATP-grasp" evidence="5">
    <location>
        <begin position="116"/>
        <end position="310"/>
    </location>
</feature>
<comment type="caution">
    <text evidence="6">The sequence shown here is derived from an EMBL/GenBank/DDBJ whole genome shotgun (WGS) entry which is preliminary data.</text>
</comment>
<dbReference type="GO" id="GO:0005524">
    <property type="term" value="F:ATP binding"/>
    <property type="evidence" value="ECO:0007669"/>
    <property type="project" value="UniProtKB-UniRule"/>
</dbReference>
<dbReference type="GO" id="GO:0046872">
    <property type="term" value="F:metal ion binding"/>
    <property type="evidence" value="ECO:0007669"/>
    <property type="project" value="InterPro"/>
</dbReference>
<dbReference type="AlphaFoldDB" id="A0A366EUZ2"/>
<dbReference type="OrthoDB" id="9803907at2"/>
<dbReference type="EMBL" id="QNRJ01000004">
    <property type="protein sequence ID" value="RBP05305.1"/>
    <property type="molecule type" value="Genomic_DNA"/>
</dbReference>
<sequence length="416" mass="47195">MKSIIFIETTKSGSSREAIKTADRLGFYTVLFTERPNFVAKREEFPDVHFMKLCDLSDMNVLRKEVKALILKGIEVSAIVSYVDPHSYTACTLADQFNLNHFSTEGMKNIQNKIQSRELLKNSLITPEYWTVATKEESEALEPKIKNKFPLVMKSPQSTGSKDVYKVGNLLEYRKRYHTLITLYENQPILIEEYLPEPQYLVEVVVHKGKVHIMAVIKQDIQYTRRFIVMGYKLLLNPGVKFSNGLMKAIKEIVAKHGLETGPCHLELRRKGNQWKLIEINARISGAGMNNMIKAAYGINLVEEMLKMALGEDPDLKPKFQKNVYMQYVTVEKKGTLEKVTGKSKALASQGVVEVYVKPRKGSVITPPLSMGHRYAYVTAVGNTAIEAEENAKKAAAEIQFWIKESPKEKITTVIQ</sequence>
<dbReference type="PROSITE" id="PS50975">
    <property type="entry name" value="ATP_GRASP"/>
    <property type="match status" value="1"/>
</dbReference>
<dbReference type="InterPro" id="IPR040570">
    <property type="entry name" value="LAL_C2"/>
</dbReference>
<gene>
    <name evidence="6" type="ORF">DET59_10421</name>
</gene>
<dbReference type="PANTHER" id="PTHR43585:SF2">
    <property type="entry name" value="ATP-GRASP ENZYME FSQD"/>
    <property type="match status" value="1"/>
</dbReference>
<dbReference type="SUPFAM" id="SSF56059">
    <property type="entry name" value="Glutathione synthetase ATP-binding domain-like"/>
    <property type="match status" value="1"/>
</dbReference>
<dbReference type="Gene3D" id="3.30.470.20">
    <property type="entry name" value="ATP-grasp fold, B domain"/>
    <property type="match status" value="1"/>
</dbReference>
<dbReference type="Pfam" id="PF18603">
    <property type="entry name" value="LAL_C2"/>
    <property type="match status" value="1"/>
</dbReference>
<proteinExistence type="predicted"/>
<dbReference type="Pfam" id="PF13535">
    <property type="entry name" value="ATP-grasp_4"/>
    <property type="match status" value="1"/>
</dbReference>
<keyword evidence="2 4" id="KW-0547">Nucleotide-binding</keyword>
<dbReference type="GO" id="GO:0016874">
    <property type="term" value="F:ligase activity"/>
    <property type="evidence" value="ECO:0007669"/>
    <property type="project" value="UniProtKB-KW"/>
</dbReference>
<evidence type="ECO:0000256" key="4">
    <source>
        <dbReference type="PROSITE-ProRule" id="PRU00409"/>
    </source>
</evidence>
<dbReference type="PANTHER" id="PTHR43585">
    <property type="entry name" value="FUMIPYRROLE BIOSYNTHESIS PROTEIN C"/>
    <property type="match status" value="1"/>
</dbReference>
<name>A0A366EUZ2_9BACI</name>
<evidence type="ECO:0000256" key="2">
    <source>
        <dbReference type="ARBA" id="ARBA00022741"/>
    </source>
</evidence>